<reference evidence="1 2" key="1">
    <citation type="submission" date="2017-09" db="EMBL/GenBank/DDBJ databases">
        <title>Large-scale bioinformatics analysis of Bacillus genomes uncovers conserved roles of natural products in bacterial physiology.</title>
        <authorList>
            <consortium name="Agbiome Team Llc"/>
            <person name="Bleich R.M."/>
            <person name="Grubbs K.J."/>
            <person name="Santa Maria K.C."/>
            <person name="Allen S.E."/>
            <person name="Farag S."/>
            <person name="Shank E.A."/>
            <person name="Bowers A."/>
        </authorList>
    </citation>
    <scope>NUCLEOTIDE SEQUENCE [LARGE SCALE GENOMIC DNA]</scope>
    <source>
        <strain evidence="1 2">AFS010764</strain>
    </source>
</reference>
<protein>
    <recommendedName>
        <fullName evidence="3">CPBP family intramembrane metalloprotease</fullName>
    </recommendedName>
</protein>
<proteinExistence type="predicted"/>
<name>A0A1A9PSW6_9BACI</name>
<evidence type="ECO:0000313" key="1">
    <source>
        <dbReference type="EMBL" id="PEM45444.1"/>
    </source>
</evidence>
<dbReference type="RefSeq" id="WP_064475918.1">
    <property type="nucleotide sequence ID" value="NZ_JAKGBO010000021.1"/>
</dbReference>
<evidence type="ECO:0008006" key="3">
    <source>
        <dbReference type="Google" id="ProtNLM"/>
    </source>
</evidence>
<comment type="caution">
    <text evidence="1">The sequence shown here is derived from an EMBL/GenBank/DDBJ whole genome shotgun (WGS) entry which is preliminary data.</text>
</comment>
<accession>A0A1A9PSW6</accession>
<evidence type="ECO:0000313" key="2">
    <source>
        <dbReference type="Proteomes" id="UP000220621"/>
    </source>
</evidence>
<dbReference type="Proteomes" id="UP000220621">
    <property type="component" value="Unassembled WGS sequence"/>
</dbReference>
<gene>
    <name evidence="1" type="ORF">CN611_28290</name>
</gene>
<dbReference type="AlphaFoldDB" id="A0A1A9PSW6"/>
<organism evidence="1 2">
    <name type="scientific">Bacillus wiedmannii</name>
    <dbReference type="NCBI Taxonomy" id="1890302"/>
    <lineage>
        <taxon>Bacteria</taxon>
        <taxon>Bacillati</taxon>
        <taxon>Bacillota</taxon>
        <taxon>Bacilli</taxon>
        <taxon>Bacillales</taxon>
        <taxon>Bacillaceae</taxon>
        <taxon>Bacillus</taxon>
        <taxon>Bacillus cereus group</taxon>
    </lineage>
</organism>
<dbReference type="EMBL" id="NUDL01000121">
    <property type="protein sequence ID" value="PEM45444.1"/>
    <property type="molecule type" value="Genomic_DNA"/>
</dbReference>
<sequence>MKVNQNIVLKIIGLEFLLMIFYTLNGAYQTITKPSSPVLQFIGLVLSLLIVNKQSIIMNITFHTFNNFFNFMGNVQASSLFAYVIIAILFFYTIYLWKRANKKECIWQEINIAV</sequence>